<name>A0A382IF62_9ZZZZ</name>
<dbReference type="PANTHER" id="PTHR33877:SF2">
    <property type="entry name" value="OS07G0170200 PROTEIN"/>
    <property type="match status" value="1"/>
</dbReference>
<organism evidence="2">
    <name type="scientific">marine metagenome</name>
    <dbReference type="NCBI Taxonomy" id="408172"/>
    <lineage>
        <taxon>unclassified sequences</taxon>
        <taxon>metagenomes</taxon>
        <taxon>ecological metagenomes</taxon>
    </lineage>
</organism>
<accession>A0A382IF62</accession>
<dbReference type="InterPro" id="IPR029471">
    <property type="entry name" value="HNH_5"/>
</dbReference>
<protein>
    <recommendedName>
        <fullName evidence="1">HNH nuclease domain-containing protein</fullName>
    </recommendedName>
</protein>
<dbReference type="Pfam" id="PF14279">
    <property type="entry name" value="HNH_5"/>
    <property type="match status" value="1"/>
</dbReference>
<gene>
    <name evidence="2" type="ORF">METZ01_LOCUS251144</name>
</gene>
<dbReference type="EMBL" id="UINC01067020">
    <property type="protein sequence ID" value="SVB98290.1"/>
    <property type="molecule type" value="Genomic_DNA"/>
</dbReference>
<feature type="domain" description="HNH nuclease" evidence="1">
    <location>
        <begin position="74"/>
        <end position="127"/>
    </location>
</feature>
<dbReference type="SMART" id="SM00507">
    <property type="entry name" value="HNHc"/>
    <property type="match status" value="1"/>
</dbReference>
<dbReference type="InterPro" id="IPR003615">
    <property type="entry name" value="HNH_nuc"/>
</dbReference>
<dbReference type="PANTHER" id="PTHR33877">
    <property type="entry name" value="SLL1193 PROTEIN"/>
    <property type="match status" value="1"/>
</dbReference>
<dbReference type="CDD" id="cd00085">
    <property type="entry name" value="HNHc"/>
    <property type="match status" value="1"/>
</dbReference>
<proteinExistence type="predicted"/>
<dbReference type="Gene3D" id="1.10.30.50">
    <property type="match status" value="1"/>
</dbReference>
<evidence type="ECO:0000259" key="1">
    <source>
        <dbReference type="SMART" id="SM00507"/>
    </source>
</evidence>
<evidence type="ECO:0000313" key="2">
    <source>
        <dbReference type="EMBL" id="SVB98290.1"/>
    </source>
</evidence>
<dbReference type="InterPro" id="IPR052892">
    <property type="entry name" value="NA-targeting_endonuclease"/>
</dbReference>
<reference evidence="2" key="1">
    <citation type="submission" date="2018-05" db="EMBL/GenBank/DDBJ databases">
        <authorList>
            <person name="Lanie J.A."/>
            <person name="Ng W.-L."/>
            <person name="Kazmierczak K.M."/>
            <person name="Andrzejewski T.M."/>
            <person name="Davidsen T.M."/>
            <person name="Wayne K.J."/>
            <person name="Tettelin H."/>
            <person name="Glass J.I."/>
            <person name="Rusch D."/>
            <person name="Podicherti R."/>
            <person name="Tsui H.-C.T."/>
            <person name="Winkler M.E."/>
        </authorList>
    </citation>
    <scope>NUCLEOTIDE SEQUENCE</scope>
</reference>
<sequence>MRDTLLLNADGNPLSAAPLSTLTWQESIKLVWLDRINVLEWHEDWQVHSPSITMSVPSVMIVREYVKRRTNTSFSRSNVYLRDNYICQYCKQMCSYKELTIDHVIPKSKGGKTEWTNVVSACKKCNNQKGNTIIKPYKSPHKPDFLTLYRDSSHIHIDHPIWYKYLNKKDKKSA</sequence>
<dbReference type="AlphaFoldDB" id="A0A382IF62"/>